<feature type="binding site" evidence="8">
    <location>
        <begin position="227"/>
        <end position="230"/>
    </location>
    <ligand>
        <name>substrate</name>
    </ligand>
</feature>
<dbReference type="EnsemblMetazoa" id="XM_003726949">
    <property type="protein sequence ID" value="XP_003726997"/>
    <property type="gene ID" value="LOC100890184"/>
</dbReference>
<evidence type="ECO:0000256" key="2">
    <source>
        <dbReference type="ARBA" id="ARBA00010872"/>
    </source>
</evidence>
<dbReference type="InParanoid" id="A0A7M7GHQ9"/>
<dbReference type="OrthoDB" id="2262349at2759"/>
<reference evidence="11" key="1">
    <citation type="submission" date="2015-02" db="EMBL/GenBank/DDBJ databases">
        <title>Genome sequencing for Strongylocentrotus purpuratus.</title>
        <authorList>
            <person name="Murali S."/>
            <person name="Liu Y."/>
            <person name="Vee V."/>
            <person name="English A."/>
            <person name="Wang M."/>
            <person name="Skinner E."/>
            <person name="Han Y."/>
            <person name="Muzny D.M."/>
            <person name="Worley K.C."/>
            <person name="Gibbs R.A."/>
        </authorList>
    </citation>
    <scope>NUCLEOTIDE SEQUENCE</scope>
</reference>
<dbReference type="GO" id="GO:0006508">
    <property type="term" value="P:proteolysis"/>
    <property type="evidence" value="ECO:0007669"/>
    <property type="project" value="UniProtKB-KW"/>
</dbReference>
<feature type="binding site" evidence="8">
    <location>
        <begin position="204"/>
        <end position="207"/>
    </location>
    <ligand>
        <name>substrate</name>
    </ligand>
</feature>
<evidence type="ECO:0000256" key="6">
    <source>
        <dbReference type="ARBA" id="ARBA00049366"/>
    </source>
</evidence>
<dbReference type="CTD" id="80150"/>
<dbReference type="Gene3D" id="3.60.20.30">
    <property type="entry name" value="(Glycosyl)asparaginase"/>
    <property type="match status" value="1"/>
</dbReference>
<accession>A0A7M7GHQ9</accession>
<keyword evidence="11" id="KW-1185">Reference proteome</keyword>
<dbReference type="Proteomes" id="UP000007110">
    <property type="component" value="Unassembled WGS sequence"/>
</dbReference>
<dbReference type="InterPro" id="IPR033844">
    <property type="entry name" value="ASRGL1_meta"/>
</dbReference>
<dbReference type="CDD" id="cd04702">
    <property type="entry name" value="ASRGL1_like"/>
    <property type="match status" value="1"/>
</dbReference>
<dbReference type="RefSeq" id="XP_011679936.1">
    <property type="nucleotide sequence ID" value="XM_011681634.2"/>
</dbReference>
<dbReference type="Pfam" id="PF01112">
    <property type="entry name" value="Asparaginase_2"/>
    <property type="match status" value="1"/>
</dbReference>
<dbReference type="FunFam" id="3.60.20.30:FF:000001">
    <property type="entry name" value="Isoaspartyl peptidase/L-asparaginase"/>
    <property type="match status" value="1"/>
</dbReference>
<comment type="similarity">
    <text evidence="2">Belongs to the Ntn-hydrolase family.</text>
</comment>
<name>A0A7M7GHQ9_STRPU</name>
<dbReference type="OMA" id="CERTEWE"/>
<dbReference type="GO" id="GO:0008798">
    <property type="term" value="F:beta-aspartyl-peptidase activity"/>
    <property type="evidence" value="ECO:0007669"/>
    <property type="project" value="UniProtKB-EC"/>
</dbReference>
<dbReference type="PANTHER" id="PTHR10188">
    <property type="entry name" value="L-ASPARAGINASE"/>
    <property type="match status" value="1"/>
</dbReference>
<evidence type="ECO:0000313" key="10">
    <source>
        <dbReference type="EnsemblMetazoa" id="XP_003726997"/>
    </source>
</evidence>
<feature type="site" description="Cleavage; by autolysis" evidence="9">
    <location>
        <begin position="175"/>
        <end position="176"/>
    </location>
</feature>
<dbReference type="RefSeq" id="XP_003726996.1">
    <property type="nucleotide sequence ID" value="XM_003726948.3"/>
</dbReference>
<evidence type="ECO:0000256" key="4">
    <source>
        <dbReference type="ARBA" id="ARBA00022801"/>
    </source>
</evidence>
<comment type="catalytic activity">
    <reaction evidence="1">
        <text>Cleavage of a beta-linked Asp residue from the N-terminus of a polypeptide.</text>
        <dbReference type="EC" id="3.4.19.5"/>
    </reaction>
</comment>
<reference evidence="10" key="2">
    <citation type="submission" date="2021-01" db="UniProtKB">
        <authorList>
            <consortium name="EnsemblMetazoa"/>
        </authorList>
    </citation>
    <scope>IDENTIFICATION</scope>
</reference>
<dbReference type="SUPFAM" id="SSF56235">
    <property type="entry name" value="N-terminal nucleophile aminohydrolases (Ntn hydrolases)"/>
    <property type="match status" value="1"/>
</dbReference>
<evidence type="ECO:0000256" key="1">
    <source>
        <dbReference type="ARBA" id="ARBA00000306"/>
    </source>
</evidence>
<dbReference type="InterPro" id="IPR029055">
    <property type="entry name" value="Ntn_hydrolases_N"/>
</dbReference>
<dbReference type="GO" id="GO:0033345">
    <property type="term" value="P:L-asparagine catabolic process via L-aspartate"/>
    <property type="evidence" value="ECO:0000318"/>
    <property type="project" value="GO_Central"/>
</dbReference>
<dbReference type="EnsemblMetazoa" id="XM_003726948">
    <property type="protein sequence ID" value="XP_003726996"/>
    <property type="gene ID" value="LOC100890184"/>
</dbReference>
<sequence length="322" mass="33634">MEEGCRVPAIAVHGGAWAIPDDLKADSCRGVERAVRVGYKVLEDGGTAVDAVEAAVSALEDDPVFDAGTGSVLNYDGDVEMDAIIMEGKELRCGAVACVNNIKNPISLARKVMEETDHALLVGHGANRFASEMGIEKVPTSDLVTEDARRTWEECRKFKKTVDVFFSSRPEAGHETVGSVASDKWGNVACATSTGGISAKMVGRVGDSPIIGSGAYCDNAYGAVSTTGHGENIMKVTLSKTIISYMEHLGLSAQEAADKAIGFMAKRVGGVGGAIVLSSSGQLAKSFNSERMAWAFASNNSVRYGIDPEDDIDAGSASTGGV</sequence>
<dbReference type="RefSeq" id="XP_003726997.1">
    <property type="nucleotide sequence ID" value="XM_003726949.3"/>
</dbReference>
<evidence type="ECO:0000256" key="5">
    <source>
        <dbReference type="ARBA" id="ARBA00022813"/>
    </source>
</evidence>
<dbReference type="RefSeq" id="XP_011679935.1">
    <property type="nucleotide sequence ID" value="XM_011681633.2"/>
</dbReference>
<keyword evidence="5" id="KW-0068">Autocatalytic cleavage</keyword>
<evidence type="ECO:0000256" key="8">
    <source>
        <dbReference type="PIRSR" id="PIRSR600246-2"/>
    </source>
</evidence>
<evidence type="ECO:0000313" key="11">
    <source>
        <dbReference type="Proteomes" id="UP000007110"/>
    </source>
</evidence>
<dbReference type="AlphaFoldDB" id="A0A7M7GHQ9"/>
<dbReference type="GeneID" id="100890184"/>
<evidence type="ECO:0000256" key="3">
    <source>
        <dbReference type="ARBA" id="ARBA00022670"/>
    </source>
</evidence>
<keyword evidence="3" id="KW-0645">Protease</keyword>
<keyword evidence="4" id="KW-0378">Hydrolase</keyword>
<dbReference type="EnsemblMetazoa" id="XM_011681633">
    <property type="protein sequence ID" value="XP_011679935"/>
    <property type="gene ID" value="LOC100890184"/>
</dbReference>
<dbReference type="PANTHER" id="PTHR10188:SF43">
    <property type="entry name" value="ASPARAGINASE (EUROFUNG)"/>
    <property type="match status" value="1"/>
</dbReference>
<proteinExistence type="inferred from homology"/>
<evidence type="ECO:0000256" key="7">
    <source>
        <dbReference type="PIRSR" id="PIRSR600246-1"/>
    </source>
</evidence>
<evidence type="ECO:0000256" key="9">
    <source>
        <dbReference type="PIRSR" id="PIRSR600246-3"/>
    </source>
</evidence>
<comment type="catalytic activity">
    <reaction evidence="6">
        <text>L-asparagine + H2O = L-aspartate + NH4(+)</text>
        <dbReference type="Rhea" id="RHEA:21016"/>
        <dbReference type="ChEBI" id="CHEBI:15377"/>
        <dbReference type="ChEBI" id="CHEBI:28938"/>
        <dbReference type="ChEBI" id="CHEBI:29991"/>
        <dbReference type="ChEBI" id="CHEBI:58048"/>
        <dbReference type="EC" id="3.5.1.1"/>
    </reaction>
</comment>
<dbReference type="KEGG" id="spu:100890184"/>
<feature type="active site" description="Nucleophile" evidence="7">
    <location>
        <position position="176"/>
    </location>
</feature>
<protein>
    <submittedName>
        <fullName evidence="10">Uncharacterized protein</fullName>
    </submittedName>
</protein>
<dbReference type="GO" id="GO:0005737">
    <property type="term" value="C:cytoplasm"/>
    <property type="evidence" value="ECO:0000318"/>
    <property type="project" value="GO_Central"/>
</dbReference>
<dbReference type="GO" id="GO:0004067">
    <property type="term" value="F:asparaginase activity"/>
    <property type="evidence" value="ECO:0007669"/>
    <property type="project" value="UniProtKB-EC"/>
</dbReference>
<dbReference type="EnsemblMetazoa" id="XM_011681634">
    <property type="protein sequence ID" value="XP_011679936"/>
    <property type="gene ID" value="LOC100890184"/>
</dbReference>
<dbReference type="InterPro" id="IPR000246">
    <property type="entry name" value="Peptidase_T2"/>
</dbReference>
<organism evidence="10 11">
    <name type="scientific">Strongylocentrotus purpuratus</name>
    <name type="common">Purple sea urchin</name>
    <dbReference type="NCBI Taxonomy" id="7668"/>
    <lineage>
        <taxon>Eukaryota</taxon>
        <taxon>Metazoa</taxon>
        <taxon>Echinodermata</taxon>
        <taxon>Eleutherozoa</taxon>
        <taxon>Echinozoa</taxon>
        <taxon>Echinoidea</taxon>
        <taxon>Euechinoidea</taxon>
        <taxon>Echinacea</taxon>
        <taxon>Camarodonta</taxon>
        <taxon>Echinidea</taxon>
        <taxon>Strongylocentrotidae</taxon>
        <taxon>Strongylocentrotus</taxon>
    </lineage>
</organism>